<evidence type="ECO:0000259" key="1">
    <source>
        <dbReference type="Pfam" id="PF12986"/>
    </source>
</evidence>
<proteinExistence type="predicted"/>
<dbReference type="Proteomes" id="UP000533476">
    <property type="component" value="Unassembled WGS sequence"/>
</dbReference>
<organism evidence="2 3">
    <name type="scientific">Sulfobacillus harzensis</name>
    <dbReference type="NCBI Taxonomy" id="2729629"/>
    <lineage>
        <taxon>Bacteria</taxon>
        <taxon>Bacillati</taxon>
        <taxon>Bacillota</taxon>
        <taxon>Clostridia</taxon>
        <taxon>Eubacteriales</taxon>
        <taxon>Clostridiales Family XVII. Incertae Sedis</taxon>
        <taxon>Sulfobacillus</taxon>
    </lineage>
</organism>
<dbReference type="RefSeq" id="WP_169100487.1">
    <property type="nucleotide sequence ID" value="NZ_JABBVZ010000047.1"/>
</dbReference>
<name>A0A7Y0L7G0_9FIRM</name>
<gene>
    <name evidence="2" type="ORF">HIJ39_13315</name>
</gene>
<feature type="domain" description="DUF3870" evidence="1">
    <location>
        <begin position="6"/>
        <end position="98"/>
    </location>
</feature>
<dbReference type="Pfam" id="PF12986">
    <property type="entry name" value="DUF3870"/>
    <property type="match status" value="1"/>
</dbReference>
<protein>
    <submittedName>
        <fullName evidence="2">DUF3870 domain-containing protein</fullName>
    </submittedName>
</protein>
<comment type="caution">
    <text evidence="2">The sequence shown here is derived from an EMBL/GenBank/DDBJ whole genome shotgun (WGS) entry which is preliminary data.</text>
</comment>
<accession>A0A7Y0L7G0</accession>
<keyword evidence="3" id="KW-1185">Reference proteome</keyword>
<dbReference type="EMBL" id="JABBVZ010000047">
    <property type="protein sequence ID" value="NMP23319.1"/>
    <property type="molecule type" value="Genomic_DNA"/>
</dbReference>
<dbReference type="InterPro" id="IPR024617">
    <property type="entry name" value="DUF3870"/>
</dbReference>
<sequence>MAKTVFIVGHAKPPKGMSAADVFSTLSLALVVEVRHGVILEASCSLITEAGRNFISRLLVGESLLDDPDAVERAIAAGYLGAAQAAIQAAWKDVVYQFRQYKTRHIEPVSSERS</sequence>
<dbReference type="AlphaFoldDB" id="A0A7Y0L7G0"/>
<evidence type="ECO:0000313" key="3">
    <source>
        <dbReference type="Proteomes" id="UP000533476"/>
    </source>
</evidence>
<reference evidence="2 3" key="1">
    <citation type="submission" date="2020-04" db="EMBL/GenBank/DDBJ databases">
        <authorList>
            <person name="Zhang R."/>
            <person name="Schippers A."/>
        </authorList>
    </citation>
    <scope>NUCLEOTIDE SEQUENCE [LARGE SCALE GENOMIC DNA]</scope>
    <source>
        <strain evidence="2 3">DSM 109850</strain>
    </source>
</reference>
<evidence type="ECO:0000313" key="2">
    <source>
        <dbReference type="EMBL" id="NMP23319.1"/>
    </source>
</evidence>